<dbReference type="InterPro" id="IPR013325">
    <property type="entry name" value="RNA_pol_sigma_r2"/>
</dbReference>
<dbReference type="EMBL" id="PJCH01000010">
    <property type="protein sequence ID" value="PQA87150.1"/>
    <property type="molecule type" value="Genomic_DNA"/>
</dbReference>
<evidence type="ECO:0000256" key="1">
    <source>
        <dbReference type="ARBA" id="ARBA00010641"/>
    </source>
</evidence>
<dbReference type="GO" id="GO:0016987">
    <property type="term" value="F:sigma factor activity"/>
    <property type="evidence" value="ECO:0007669"/>
    <property type="project" value="UniProtKB-KW"/>
</dbReference>
<evidence type="ECO:0000259" key="6">
    <source>
        <dbReference type="Pfam" id="PF08281"/>
    </source>
</evidence>
<keyword evidence="2" id="KW-0805">Transcription regulation</keyword>
<dbReference type="PANTHER" id="PTHR43133:SF25">
    <property type="entry name" value="RNA POLYMERASE SIGMA FACTOR RFAY-RELATED"/>
    <property type="match status" value="1"/>
</dbReference>
<dbReference type="InterPro" id="IPR013249">
    <property type="entry name" value="RNA_pol_sigma70_r4_t2"/>
</dbReference>
<dbReference type="GO" id="GO:0003677">
    <property type="term" value="F:DNA binding"/>
    <property type="evidence" value="ECO:0007669"/>
    <property type="project" value="InterPro"/>
</dbReference>
<name>A0A2S7K3R9_9PROT</name>
<keyword evidence="4" id="KW-0804">Transcription</keyword>
<reference evidence="7 8" key="1">
    <citation type="submission" date="2017-12" db="EMBL/GenBank/DDBJ databases">
        <authorList>
            <person name="Hurst M.R.H."/>
        </authorList>
    </citation>
    <scope>NUCLEOTIDE SEQUENCE [LARGE SCALE GENOMIC DNA]</scope>
    <source>
        <strain evidence="7 8">SY-3-19</strain>
    </source>
</reference>
<dbReference type="Proteomes" id="UP000239504">
    <property type="component" value="Unassembled WGS sequence"/>
</dbReference>
<dbReference type="AlphaFoldDB" id="A0A2S7K3R9"/>
<dbReference type="InterPro" id="IPR007627">
    <property type="entry name" value="RNA_pol_sigma70_r2"/>
</dbReference>
<dbReference type="GO" id="GO:0006352">
    <property type="term" value="P:DNA-templated transcription initiation"/>
    <property type="evidence" value="ECO:0007669"/>
    <property type="project" value="InterPro"/>
</dbReference>
<dbReference type="Pfam" id="PF08281">
    <property type="entry name" value="Sigma70_r4_2"/>
    <property type="match status" value="1"/>
</dbReference>
<dbReference type="Gene3D" id="1.10.1740.10">
    <property type="match status" value="1"/>
</dbReference>
<dbReference type="SUPFAM" id="SSF88946">
    <property type="entry name" value="Sigma2 domain of RNA polymerase sigma factors"/>
    <property type="match status" value="1"/>
</dbReference>
<keyword evidence="3" id="KW-0731">Sigma factor</keyword>
<protein>
    <submittedName>
        <fullName evidence="7">RNA polymerase subunit sigma</fullName>
    </submittedName>
</protein>
<dbReference type="NCBIfam" id="TIGR02937">
    <property type="entry name" value="sigma70-ECF"/>
    <property type="match status" value="1"/>
</dbReference>
<evidence type="ECO:0000256" key="3">
    <source>
        <dbReference type="ARBA" id="ARBA00023082"/>
    </source>
</evidence>
<proteinExistence type="inferred from homology"/>
<comment type="caution">
    <text evidence="7">The sequence shown here is derived from an EMBL/GenBank/DDBJ whole genome shotgun (WGS) entry which is preliminary data.</text>
</comment>
<dbReference type="InterPro" id="IPR036388">
    <property type="entry name" value="WH-like_DNA-bd_sf"/>
</dbReference>
<keyword evidence="8" id="KW-1185">Reference proteome</keyword>
<evidence type="ECO:0000256" key="2">
    <source>
        <dbReference type="ARBA" id="ARBA00023015"/>
    </source>
</evidence>
<evidence type="ECO:0000259" key="5">
    <source>
        <dbReference type="Pfam" id="PF04542"/>
    </source>
</evidence>
<evidence type="ECO:0000313" key="8">
    <source>
        <dbReference type="Proteomes" id="UP000239504"/>
    </source>
</evidence>
<accession>A0A2S7K3R9</accession>
<dbReference type="InterPro" id="IPR014284">
    <property type="entry name" value="RNA_pol_sigma-70_dom"/>
</dbReference>
<sequence length="215" mass="23979">MQTSLRGEQSIYIEGTIFMTIQNTFFAIDCASPAIRAELQDQSAERTGETINSQELTDLLPYLHRFACSLTRNADDAADLVQDTVERALIKSHLFDGANLRAWLTTICKRIFLNNIRRDKSRGVAISYDDAPSYSLCTRAIQDDHMHFSDVAGALDRLTMNDKQVIALSALDGLKYAEIAEHTNVPIGTVRSRLSRARSRLVDLVEDGSLSRRAA</sequence>
<dbReference type="SUPFAM" id="SSF88659">
    <property type="entry name" value="Sigma3 and sigma4 domains of RNA polymerase sigma factors"/>
    <property type="match status" value="1"/>
</dbReference>
<feature type="domain" description="RNA polymerase sigma factor 70 region 4 type 2" evidence="6">
    <location>
        <begin position="153"/>
        <end position="201"/>
    </location>
</feature>
<dbReference type="Gene3D" id="1.10.10.10">
    <property type="entry name" value="Winged helix-like DNA-binding domain superfamily/Winged helix DNA-binding domain"/>
    <property type="match status" value="1"/>
</dbReference>
<dbReference type="InterPro" id="IPR039425">
    <property type="entry name" value="RNA_pol_sigma-70-like"/>
</dbReference>
<feature type="domain" description="RNA polymerase sigma-70 region 2" evidence="5">
    <location>
        <begin position="58"/>
        <end position="120"/>
    </location>
</feature>
<gene>
    <name evidence="7" type="ORF">CW354_14015</name>
</gene>
<dbReference type="InterPro" id="IPR013324">
    <property type="entry name" value="RNA_pol_sigma_r3/r4-like"/>
</dbReference>
<dbReference type="Pfam" id="PF04542">
    <property type="entry name" value="Sigma70_r2"/>
    <property type="match status" value="1"/>
</dbReference>
<organism evidence="7 8">
    <name type="scientific">Hyphococcus luteus</name>
    <dbReference type="NCBI Taxonomy" id="2058213"/>
    <lineage>
        <taxon>Bacteria</taxon>
        <taxon>Pseudomonadati</taxon>
        <taxon>Pseudomonadota</taxon>
        <taxon>Alphaproteobacteria</taxon>
        <taxon>Parvularculales</taxon>
        <taxon>Parvularculaceae</taxon>
        <taxon>Hyphococcus</taxon>
    </lineage>
</organism>
<dbReference type="OrthoDB" id="9803470at2"/>
<dbReference type="PANTHER" id="PTHR43133">
    <property type="entry name" value="RNA POLYMERASE ECF-TYPE SIGMA FACTO"/>
    <property type="match status" value="1"/>
</dbReference>
<evidence type="ECO:0000256" key="4">
    <source>
        <dbReference type="ARBA" id="ARBA00023163"/>
    </source>
</evidence>
<evidence type="ECO:0000313" key="7">
    <source>
        <dbReference type="EMBL" id="PQA87150.1"/>
    </source>
</evidence>
<comment type="similarity">
    <text evidence="1">Belongs to the sigma-70 factor family. ECF subfamily.</text>
</comment>